<dbReference type="SUPFAM" id="SSF53335">
    <property type="entry name" value="S-adenosyl-L-methionine-dependent methyltransferases"/>
    <property type="match status" value="1"/>
</dbReference>
<dbReference type="InterPro" id="IPR001296">
    <property type="entry name" value="Glyco_trans_1"/>
</dbReference>
<dbReference type="HOGENOM" id="CLU_007197_0_0_4"/>
<accession>E6VAP4</accession>
<gene>
    <name evidence="5" type="ordered locus">Varpa_0936</name>
</gene>
<dbReference type="STRING" id="595537.Varpa_0936"/>
<sequence length="1210" mass="132906">MDHPVCLVTPSHLPPGGTSIEHLPFVMWLVDTMRPRTIVEIGTRSAAAFFASCEVVASRGLQTHCHGLVLQDDAAAPHAVELTEVAALHAYHDPLYGHFSRLKHTRVGEGAAGFADASIDLLHIDASHPLIAPDAQLAQWLPKMSRSGVLLVHGAQACDMTDEVRAAWSAVPRSHAGFDFAHDRGLSVCCVGREVAPPVLAMSRLDEEKAAVLRLAYLTLGARLTAQLKAKELLRALDHCAGERQQLSDRLRDATSAEKRLIHQARALRGQARERAAEALHRDAALERLQERVQTLSAQLAQKDSLVDGLSSTLVTQGAELSSIHRSVGWSLVRRYWNLRARWLPSDTRRGQAYERQRDRFLRLGRNLLGPAPGEPGTALDFSGHGRPATHQGARPWEQPLTKGSGPHMGRRVLIIGELSMPACKRYRIDQKVAMLERLGLDATVLDWHNDEACHNALQFHGLVIFYRVPAFAQTRRLAGEARRLGIPSFYDVDDLVFEPDEYRRSLEVMGLPRKEREIALEGARLYREMLSLCQHGIGSTTLIARQMRAYVAGDVHTLENGLDATILKLADEASTLVHPPRAAADMVTIGYGSGSRTHDADFALAAGALAAVMKQHKHVRLVIHGLLALPAALAGHSDQIFRIPFLDADDYLRAVAGWDINIAPLENTAFNQAKSNIKFIEAAAFRVPSICSATQPFAAVIEHGRNGMLARHPREWEEALRQLVESEPLRRRMGQEAHRTAMARYHPAVLAAGSMLPVVAHLPAAVQSARLKVLVANVLFAPLSFGGATIVAEQLARELAGDGCDVTVFTGLMQPVLPPYQVVRYESLGLPVIAVQLPVGGEASLEHRNPAMKEIFVQALRTLRPDVVHLHSVQWLSASLAEACLEEGVAYVITLHDAWWLCERQFMVREDQRYCGQRTVDLRTCSKCVADSAQTYRRSFYLRQALEGAALLLTPSEFQRQLYVANGMHPDRVVVNKNGVLLPTRPRARRDPQAPVRFAYLGGRAVHKGYFWLKDIFESMPQTDYVLRITDIAQRMGPPSIHADEWEAGGRIEITPPYDQDSMDEFFDSVDVLLIPSLWKESFGLAAREALARGLWVITTASGGVVEDIVDGVNGTIVPIGDAEAFRAALRRAMTGSAHCKDGGHAMAAGIRDYPTQARELKGLLLRASRERAAPASSETASRPPPAVIPILASNADRASARAQPLCPA</sequence>
<dbReference type="eggNOG" id="COG4122">
    <property type="taxonomic scope" value="Bacteria"/>
</dbReference>
<reference evidence="6" key="1">
    <citation type="submission" date="2010-12" db="EMBL/GenBank/DDBJ databases">
        <title>Complete sequence of Variovorax paradoxus EPS.</title>
        <authorList>
            <consortium name="US DOE Joint Genome Institute"/>
            <person name="Lucas S."/>
            <person name="Copeland A."/>
            <person name="Lapidus A."/>
            <person name="Cheng J.-F."/>
            <person name="Goodwin L."/>
            <person name="Pitluck S."/>
            <person name="Teshima H."/>
            <person name="Detter J.C."/>
            <person name="Han C."/>
            <person name="Tapia R."/>
            <person name="Land M."/>
            <person name="Hauser L."/>
            <person name="Kyrpides N."/>
            <person name="Ivanova N."/>
            <person name="Ovchinnikova G."/>
            <person name="Orwin P."/>
            <person name="Han J.-I.G."/>
            <person name="Woyke T."/>
        </authorList>
    </citation>
    <scope>NUCLEOTIDE SEQUENCE [LARGE SCALE GENOMIC DNA]</scope>
    <source>
        <strain evidence="6">EPS</strain>
    </source>
</reference>
<name>E6VAP4_VARPE</name>
<dbReference type="KEGG" id="vpe:Varpa_0936"/>
<dbReference type="PANTHER" id="PTHR45947">
    <property type="entry name" value="SULFOQUINOVOSYL TRANSFERASE SQD2"/>
    <property type="match status" value="1"/>
</dbReference>
<organism evidence="5 6">
    <name type="scientific">Variovorax paradoxus (strain EPS)</name>
    <dbReference type="NCBI Taxonomy" id="595537"/>
    <lineage>
        <taxon>Bacteria</taxon>
        <taxon>Pseudomonadati</taxon>
        <taxon>Pseudomonadota</taxon>
        <taxon>Betaproteobacteria</taxon>
        <taxon>Burkholderiales</taxon>
        <taxon>Comamonadaceae</taxon>
        <taxon>Variovorax</taxon>
    </lineage>
</organism>
<dbReference type="SUPFAM" id="SSF53756">
    <property type="entry name" value="UDP-Glycosyltransferase/glycogen phosphorylase"/>
    <property type="match status" value="2"/>
</dbReference>
<reference evidence="5 6" key="2">
    <citation type="journal article" date="2013" name="Genome Announc.">
        <title>Genome of the Root-Associated Plant Growth-Promoting Bacterium Variovorax paradoxus Strain EPS.</title>
        <authorList>
            <person name="Han J.I."/>
            <person name="Spain J.C."/>
            <person name="Leadbetter J.R."/>
            <person name="Ovchinnikova G."/>
            <person name="Goodwin L.A."/>
            <person name="Han C.S."/>
            <person name="Woyke T."/>
            <person name="Davenport K.W."/>
            <person name="Orwin P.M."/>
        </authorList>
    </citation>
    <scope>NUCLEOTIDE SEQUENCE [LARGE SCALE GENOMIC DNA]</scope>
    <source>
        <strain evidence="5 6">EPS</strain>
    </source>
</reference>
<evidence type="ECO:0000259" key="2">
    <source>
        <dbReference type="Pfam" id="PF00534"/>
    </source>
</evidence>
<dbReference type="Pfam" id="PF13524">
    <property type="entry name" value="Glyco_trans_1_2"/>
    <property type="match status" value="1"/>
</dbReference>
<dbReference type="InterPro" id="IPR029063">
    <property type="entry name" value="SAM-dependent_MTases_sf"/>
</dbReference>
<evidence type="ECO:0000313" key="5">
    <source>
        <dbReference type="EMBL" id="ADU35154.1"/>
    </source>
</evidence>
<dbReference type="Gene3D" id="3.40.50.2000">
    <property type="entry name" value="Glycogen Phosphorylase B"/>
    <property type="match status" value="3"/>
</dbReference>
<protein>
    <submittedName>
        <fullName evidence="5">Glycosyl transferase group 1</fullName>
    </submittedName>
</protein>
<dbReference type="Pfam" id="PF13578">
    <property type="entry name" value="Methyltransf_24"/>
    <property type="match status" value="1"/>
</dbReference>
<evidence type="ECO:0000313" key="6">
    <source>
        <dbReference type="Proteomes" id="UP000008917"/>
    </source>
</evidence>
<dbReference type="Gene3D" id="3.40.50.150">
    <property type="entry name" value="Vaccinia Virus protein VP39"/>
    <property type="match status" value="1"/>
</dbReference>
<feature type="region of interest" description="Disordered" evidence="1">
    <location>
        <begin position="1174"/>
        <end position="1210"/>
    </location>
</feature>
<dbReference type="Proteomes" id="UP000008917">
    <property type="component" value="Chromosome"/>
</dbReference>
<evidence type="ECO:0000256" key="1">
    <source>
        <dbReference type="SAM" id="MobiDB-lite"/>
    </source>
</evidence>
<dbReference type="CDD" id="cd03823">
    <property type="entry name" value="GT4_ExpE7-like"/>
    <property type="match status" value="1"/>
</dbReference>
<dbReference type="AlphaFoldDB" id="E6VAP4"/>
<keyword evidence="5" id="KW-0808">Transferase</keyword>
<dbReference type="PANTHER" id="PTHR45947:SF13">
    <property type="entry name" value="TRANSFERASE"/>
    <property type="match status" value="1"/>
</dbReference>
<feature type="domain" description="Glycosyl transferase family 1" evidence="2">
    <location>
        <begin position="1001"/>
        <end position="1142"/>
    </location>
</feature>
<dbReference type="Pfam" id="PF13579">
    <property type="entry name" value="Glyco_trans_4_4"/>
    <property type="match status" value="1"/>
</dbReference>
<evidence type="ECO:0000259" key="4">
    <source>
        <dbReference type="Pfam" id="PF13579"/>
    </source>
</evidence>
<evidence type="ECO:0000259" key="3">
    <source>
        <dbReference type="Pfam" id="PF13524"/>
    </source>
</evidence>
<dbReference type="InterPro" id="IPR050194">
    <property type="entry name" value="Glycosyltransferase_grp1"/>
</dbReference>
<dbReference type="GO" id="GO:0016757">
    <property type="term" value="F:glycosyltransferase activity"/>
    <property type="evidence" value="ECO:0007669"/>
    <property type="project" value="InterPro"/>
</dbReference>
<feature type="domain" description="Glycosyltransferase subfamily 4-like N-terminal" evidence="4">
    <location>
        <begin position="787"/>
        <end position="980"/>
    </location>
</feature>
<dbReference type="EMBL" id="CP002417">
    <property type="protein sequence ID" value="ADU35154.1"/>
    <property type="molecule type" value="Genomic_DNA"/>
</dbReference>
<dbReference type="Pfam" id="PF00534">
    <property type="entry name" value="Glycos_transf_1"/>
    <property type="match status" value="1"/>
</dbReference>
<dbReference type="InterPro" id="IPR028098">
    <property type="entry name" value="Glyco_trans_4-like_N"/>
</dbReference>
<feature type="domain" description="Spore protein YkvP/CgeB glycosyl transferase-like" evidence="3">
    <location>
        <begin position="610"/>
        <end position="748"/>
    </location>
</feature>
<proteinExistence type="predicted"/>
<dbReference type="eggNOG" id="COG0438">
    <property type="taxonomic scope" value="Bacteria"/>
</dbReference>
<dbReference type="InterPro" id="IPR055259">
    <property type="entry name" value="YkvP/CgeB_Glyco_trans-like"/>
</dbReference>